<evidence type="ECO:0000256" key="6">
    <source>
        <dbReference type="SAM" id="Phobius"/>
    </source>
</evidence>
<evidence type="ECO:0000313" key="7">
    <source>
        <dbReference type="EMBL" id="SEQ56124.1"/>
    </source>
</evidence>
<protein>
    <submittedName>
        <fullName evidence="7">Proteolipid membrane potential modulator</fullName>
    </submittedName>
</protein>
<feature type="transmembrane region" description="Helical" evidence="6">
    <location>
        <begin position="28"/>
        <end position="47"/>
    </location>
</feature>
<evidence type="ECO:0000256" key="3">
    <source>
        <dbReference type="ARBA" id="ARBA00022692"/>
    </source>
</evidence>
<sequence length="54" mass="5687">MSLGRVLLSIFLPPLAVLDKGCGSILIVTLLTIAGWVPGVIAALVILNNPKYNK</sequence>
<dbReference type="AlphaFoldDB" id="A0AAJ5BDE7"/>
<dbReference type="Pfam" id="PF01679">
    <property type="entry name" value="Pmp3"/>
    <property type="match status" value="1"/>
</dbReference>
<evidence type="ECO:0000256" key="2">
    <source>
        <dbReference type="ARBA" id="ARBA00009530"/>
    </source>
</evidence>
<dbReference type="EMBL" id="FOFY01000004">
    <property type="protein sequence ID" value="SEQ56124.1"/>
    <property type="molecule type" value="Genomic_DNA"/>
</dbReference>
<dbReference type="KEGG" id="mpw:MPR_3290"/>
<evidence type="ECO:0000313" key="8">
    <source>
        <dbReference type="Proteomes" id="UP000183496"/>
    </source>
</evidence>
<organism evidence="7 8">
    <name type="scientific">Myroides profundi</name>
    <dbReference type="NCBI Taxonomy" id="480520"/>
    <lineage>
        <taxon>Bacteria</taxon>
        <taxon>Pseudomonadati</taxon>
        <taxon>Bacteroidota</taxon>
        <taxon>Flavobacteriia</taxon>
        <taxon>Flavobacteriales</taxon>
        <taxon>Flavobacteriaceae</taxon>
        <taxon>Myroides</taxon>
    </lineage>
</organism>
<dbReference type="InterPro" id="IPR000612">
    <property type="entry name" value="PMP3"/>
</dbReference>
<keyword evidence="8" id="KW-1185">Reference proteome</keyword>
<accession>A0AAJ5BDE7</accession>
<evidence type="ECO:0000256" key="4">
    <source>
        <dbReference type="ARBA" id="ARBA00022989"/>
    </source>
</evidence>
<evidence type="ECO:0000256" key="5">
    <source>
        <dbReference type="ARBA" id="ARBA00023136"/>
    </source>
</evidence>
<reference evidence="7 8" key="1">
    <citation type="submission" date="2016-10" db="EMBL/GenBank/DDBJ databases">
        <authorList>
            <person name="Varghese N."/>
            <person name="Submissions S."/>
        </authorList>
    </citation>
    <scope>NUCLEOTIDE SEQUENCE [LARGE SCALE GENOMIC DNA]</scope>
    <source>
        <strain evidence="8">DSM 19823 / KCTC 23066 / CCTCC M 208030 / D25</strain>
    </source>
</reference>
<name>A0AAJ5BDE7_MYRPR</name>
<proteinExistence type="inferred from homology"/>
<comment type="subcellular location">
    <subcellularLocation>
        <location evidence="1">Membrane</location>
    </subcellularLocation>
</comment>
<dbReference type="GeneID" id="66973867"/>
<evidence type="ECO:0000256" key="1">
    <source>
        <dbReference type="ARBA" id="ARBA00004370"/>
    </source>
</evidence>
<keyword evidence="4 6" id="KW-1133">Transmembrane helix</keyword>
<dbReference type="Proteomes" id="UP000183496">
    <property type="component" value="Unassembled WGS sequence"/>
</dbReference>
<gene>
    <name evidence="7" type="ORF">SAMN04488089_10465</name>
</gene>
<comment type="similarity">
    <text evidence="2">Belongs to the UPF0057 (PMP3) family.</text>
</comment>
<keyword evidence="3 6" id="KW-0812">Transmembrane</keyword>
<comment type="caution">
    <text evidence="7">The sequence shown here is derived from an EMBL/GenBank/DDBJ whole genome shotgun (WGS) entry which is preliminary data.</text>
</comment>
<keyword evidence="5 6" id="KW-0472">Membrane</keyword>
<dbReference type="GO" id="GO:0016020">
    <property type="term" value="C:membrane"/>
    <property type="evidence" value="ECO:0007669"/>
    <property type="project" value="UniProtKB-SubCell"/>
</dbReference>
<dbReference type="RefSeq" id="WP_006259663.1">
    <property type="nucleotide sequence ID" value="NZ_CP010817.1"/>
</dbReference>